<dbReference type="WBParaSite" id="HPBE_0000849901-mRNA-1">
    <property type="protein sequence ID" value="HPBE_0000849901-mRNA-1"/>
    <property type="gene ID" value="HPBE_0000849901"/>
</dbReference>
<organism evidence="1">
    <name type="scientific">Heligmosomoides polygyrus</name>
    <name type="common">Parasitic roundworm</name>
    <dbReference type="NCBI Taxonomy" id="6339"/>
    <lineage>
        <taxon>Eukaryota</taxon>
        <taxon>Metazoa</taxon>
        <taxon>Ecdysozoa</taxon>
        <taxon>Nematoda</taxon>
        <taxon>Chromadorea</taxon>
        <taxon>Rhabditida</taxon>
        <taxon>Rhabditina</taxon>
        <taxon>Rhabditomorpha</taxon>
        <taxon>Strongyloidea</taxon>
        <taxon>Heligmosomidae</taxon>
        <taxon>Heligmosomoides</taxon>
    </lineage>
</organism>
<reference evidence="1 2" key="1">
    <citation type="submission" date="2018-11" db="EMBL/GenBank/DDBJ databases">
        <authorList>
            <consortium name="Pathogen Informatics"/>
        </authorList>
    </citation>
    <scope>NUCLEOTIDE SEQUENCE [LARGE SCALE GENOMIC DNA]</scope>
</reference>
<evidence type="ECO:0000313" key="2">
    <source>
        <dbReference type="Proteomes" id="UP000050761"/>
    </source>
</evidence>
<evidence type="ECO:0000313" key="1">
    <source>
        <dbReference type="EMBL" id="VDO76594.1"/>
    </source>
</evidence>
<protein>
    <submittedName>
        <fullName evidence="1 3">Uncharacterized protein</fullName>
    </submittedName>
</protein>
<accession>A0A3P7YWJ0</accession>
<gene>
    <name evidence="1" type="ORF">HPBE_LOCUS8500</name>
</gene>
<reference evidence="3" key="2">
    <citation type="submission" date="2019-09" db="UniProtKB">
        <authorList>
            <consortium name="WormBaseParasite"/>
        </authorList>
    </citation>
    <scope>IDENTIFICATION</scope>
</reference>
<name>A0A3P7YWJ0_HELPZ</name>
<dbReference type="Proteomes" id="UP000050761">
    <property type="component" value="Unassembled WGS sequence"/>
</dbReference>
<sequence length="329" mass="36252">MRADATNSSHHQDEFVAALRLASPAHPSSTSGPDFGDALSLTRQRGMPPGTRLFGRFECDATTIFWWTCRRAVRNGIRSQCVVGRRRYGRFGGSSLQFLDGRDVRRRVGPSDRAILSIVVVVAVHRSVDHLPSVLSSLSSDQSTLLANGVLSTIVAARLIAAVSVNCSSSRKTDGIILSVMEQVSFDFPVSAEPSVPALETIEATFLLRADSHPPMRHTYDVAATDDVGAIVLHQPCVALQYGSGRVRLPYYRGAVLLIGTGRYQSRPDLLQYPARHYEGLQTLLNDRSDSVTRSNAFAFDEEERRFFHGGTKRTDEMTSRRSFSSSVY</sequence>
<dbReference type="AlphaFoldDB" id="A0A3P7YWJ0"/>
<keyword evidence="2" id="KW-1185">Reference proteome</keyword>
<evidence type="ECO:0000313" key="3">
    <source>
        <dbReference type="WBParaSite" id="HPBE_0000849901-mRNA-1"/>
    </source>
</evidence>
<dbReference type="EMBL" id="UZAH01026167">
    <property type="protein sequence ID" value="VDO76594.1"/>
    <property type="molecule type" value="Genomic_DNA"/>
</dbReference>
<proteinExistence type="predicted"/>